<dbReference type="PANTHER" id="PTHR18901:SF38">
    <property type="entry name" value="PSEUDOURIDINE-5'-PHOSPHATASE"/>
    <property type="match status" value="1"/>
</dbReference>
<evidence type="ECO:0000256" key="2">
    <source>
        <dbReference type="ARBA" id="ARBA00022723"/>
    </source>
</evidence>
<dbReference type="Proteomes" id="UP001149813">
    <property type="component" value="Unassembled WGS sequence"/>
</dbReference>
<evidence type="ECO:0000256" key="3">
    <source>
        <dbReference type="ARBA" id="ARBA00022801"/>
    </source>
</evidence>
<dbReference type="FunFam" id="3.40.50.1000:FF:000055">
    <property type="entry name" value="Haloacid dehalogenase-like hydrolase family protein"/>
    <property type="match status" value="1"/>
</dbReference>
<comment type="cofactor">
    <cofactor evidence="1">
        <name>Mg(2+)</name>
        <dbReference type="ChEBI" id="CHEBI:18420"/>
    </cofactor>
</comment>
<evidence type="ECO:0000313" key="6">
    <source>
        <dbReference type="Proteomes" id="UP001149813"/>
    </source>
</evidence>
<dbReference type="EMBL" id="JANBOJ010000082">
    <property type="protein sequence ID" value="KAJ1723086.1"/>
    <property type="molecule type" value="Genomic_DNA"/>
</dbReference>
<dbReference type="PANTHER" id="PTHR18901">
    <property type="entry name" value="2-DEOXYGLUCOSE-6-PHOSPHATE PHOSPHATASE 2"/>
    <property type="match status" value="1"/>
</dbReference>
<dbReference type="GO" id="GO:0046872">
    <property type="term" value="F:metal ion binding"/>
    <property type="evidence" value="ECO:0007669"/>
    <property type="project" value="UniProtKB-KW"/>
</dbReference>
<dbReference type="SUPFAM" id="SSF56784">
    <property type="entry name" value="HAD-like"/>
    <property type="match status" value="1"/>
</dbReference>
<keyword evidence="4" id="KW-0460">Magnesium</keyword>
<dbReference type="InterPro" id="IPR023214">
    <property type="entry name" value="HAD_sf"/>
</dbReference>
<gene>
    <name evidence="5" type="primary">HDHD1</name>
    <name evidence="5" type="ORF">LPJ53_002566</name>
</gene>
<dbReference type="EC" id="3.1.3.96" evidence="5"/>
<organism evidence="5 6">
    <name type="scientific">Coemansia erecta</name>
    <dbReference type="NCBI Taxonomy" id="147472"/>
    <lineage>
        <taxon>Eukaryota</taxon>
        <taxon>Fungi</taxon>
        <taxon>Fungi incertae sedis</taxon>
        <taxon>Zoopagomycota</taxon>
        <taxon>Kickxellomycotina</taxon>
        <taxon>Kickxellomycetes</taxon>
        <taxon>Kickxellales</taxon>
        <taxon>Kickxellaceae</taxon>
        <taxon>Coemansia</taxon>
    </lineage>
</organism>
<dbReference type="InterPro" id="IPR036412">
    <property type="entry name" value="HAD-like_sf"/>
</dbReference>
<protein>
    <submittedName>
        <fullName evidence="5">Pseudouridine-5'-phosphatase</fullName>
        <ecNumber evidence="5">3.1.3.96</ecNumber>
    </submittedName>
</protein>
<evidence type="ECO:0000256" key="4">
    <source>
        <dbReference type="ARBA" id="ARBA00022842"/>
    </source>
</evidence>
<dbReference type="FunFam" id="1.10.150.240:FF:000001">
    <property type="entry name" value="Haloacid dehalogenase-like hydrolase domain"/>
    <property type="match status" value="1"/>
</dbReference>
<dbReference type="NCBIfam" id="TIGR01509">
    <property type="entry name" value="HAD-SF-IA-v3"/>
    <property type="match status" value="1"/>
</dbReference>
<comment type="caution">
    <text evidence="5">The sequence shown here is derived from an EMBL/GenBank/DDBJ whole genome shotgun (WGS) entry which is preliminary data.</text>
</comment>
<sequence length="221" mass="24621">MDGLLLDTEIIYTEVTNKILEPYGKTFPLETKIKMMGRDVRTATNILLTDLELPLSFEEYDRQATELKQVFFRKAQFLPGAEKLIRHLAEHSVPIAVATGSSKPMFLLKTESHSAVFELFAGHITCGDDAEVKNSKPSPDIFLTAMRRLDSSLRPEECLVFEDAENGIAAANNAGMSSVWVHDMRFSLDPSTPPAAHNATERITSLLDFVPEKYGLPAYTN</sequence>
<keyword evidence="2" id="KW-0479">Metal-binding</keyword>
<proteinExistence type="predicted"/>
<dbReference type="OrthoDB" id="40579at2759"/>
<evidence type="ECO:0000256" key="1">
    <source>
        <dbReference type="ARBA" id="ARBA00001946"/>
    </source>
</evidence>
<name>A0A9W8CSX4_9FUNG</name>
<reference evidence="5" key="1">
    <citation type="submission" date="2022-07" db="EMBL/GenBank/DDBJ databases">
        <title>Phylogenomic reconstructions and comparative analyses of Kickxellomycotina fungi.</title>
        <authorList>
            <person name="Reynolds N.K."/>
            <person name="Stajich J.E."/>
            <person name="Barry K."/>
            <person name="Grigoriev I.V."/>
            <person name="Crous P."/>
            <person name="Smith M.E."/>
        </authorList>
    </citation>
    <scope>NUCLEOTIDE SEQUENCE</scope>
    <source>
        <strain evidence="5">NBRC 32514</strain>
    </source>
</reference>
<dbReference type="Gene3D" id="1.10.150.240">
    <property type="entry name" value="Putative phosphatase, domain 2"/>
    <property type="match status" value="1"/>
</dbReference>
<dbReference type="Gene3D" id="3.40.50.1000">
    <property type="entry name" value="HAD superfamily/HAD-like"/>
    <property type="match status" value="1"/>
</dbReference>
<dbReference type="Pfam" id="PF13419">
    <property type="entry name" value="HAD_2"/>
    <property type="match status" value="1"/>
</dbReference>
<keyword evidence="3 5" id="KW-0378">Hydrolase</keyword>
<evidence type="ECO:0000313" key="5">
    <source>
        <dbReference type="EMBL" id="KAJ1723086.1"/>
    </source>
</evidence>
<accession>A0A9W8CSX4</accession>
<keyword evidence="6" id="KW-1185">Reference proteome</keyword>
<dbReference type="InterPro" id="IPR006439">
    <property type="entry name" value="HAD-SF_hydro_IA"/>
</dbReference>
<dbReference type="InterPro" id="IPR023198">
    <property type="entry name" value="PGP-like_dom2"/>
</dbReference>
<dbReference type="InterPro" id="IPR041492">
    <property type="entry name" value="HAD_2"/>
</dbReference>
<dbReference type="GO" id="GO:1990738">
    <property type="term" value="F:pseudouridine 5'-phosphatase activity"/>
    <property type="evidence" value="ECO:0007669"/>
    <property type="project" value="UniProtKB-EC"/>
</dbReference>
<dbReference type="AlphaFoldDB" id="A0A9W8CSX4"/>